<dbReference type="InterPro" id="IPR001331">
    <property type="entry name" value="GDS_CDC24_CS"/>
</dbReference>
<dbReference type="FunFam" id="2.60.40.150:FF:000029">
    <property type="entry name" value="Intersectin 1"/>
    <property type="match status" value="1"/>
</dbReference>
<dbReference type="Gene3D" id="2.60.40.150">
    <property type="entry name" value="C2 domain"/>
    <property type="match status" value="1"/>
</dbReference>
<dbReference type="Pfam" id="PF00621">
    <property type="entry name" value="RhoGEF"/>
    <property type="match status" value="1"/>
</dbReference>
<evidence type="ECO:0000256" key="5">
    <source>
        <dbReference type="ARBA" id="ARBA00023273"/>
    </source>
</evidence>
<dbReference type="AlphaFoldDB" id="A0A3Q3JT35"/>
<dbReference type="InterPro" id="IPR000008">
    <property type="entry name" value="C2_dom"/>
</dbReference>
<dbReference type="PROSITE" id="PS50004">
    <property type="entry name" value="C2"/>
    <property type="match status" value="1"/>
</dbReference>
<reference evidence="9" key="1">
    <citation type="submission" date="2025-08" db="UniProtKB">
        <authorList>
            <consortium name="Ensembl"/>
        </authorList>
    </citation>
    <scope>IDENTIFICATION</scope>
</reference>
<feature type="domain" description="C2" evidence="7">
    <location>
        <begin position="352"/>
        <end position="468"/>
    </location>
</feature>
<dbReference type="SUPFAM" id="SSF49562">
    <property type="entry name" value="C2 domain (Calcium/lipid-binding domain, CaLB)"/>
    <property type="match status" value="1"/>
</dbReference>
<dbReference type="InterPro" id="IPR035892">
    <property type="entry name" value="C2_domain_sf"/>
</dbReference>
<dbReference type="CDD" id="cd08375">
    <property type="entry name" value="C2_Intersectin"/>
    <property type="match status" value="1"/>
</dbReference>
<dbReference type="GO" id="GO:0042995">
    <property type="term" value="C:cell projection"/>
    <property type="evidence" value="ECO:0007669"/>
    <property type="project" value="UniProtKB-SubCell"/>
</dbReference>
<dbReference type="InterPro" id="IPR011993">
    <property type="entry name" value="PH-like_dom_sf"/>
</dbReference>
<evidence type="ECO:0008006" key="11">
    <source>
        <dbReference type="Google" id="ProtNLM"/>
    </source>
</evidence>
<dbReference type="GO" id="GO:0045202">
    <property type="term" value="C:synapse"/>
    <property type="evidence" value="ECO:0007669"/>
    <property type="project" value="UniProtKB-SubCell"/>
</dbReference>
<dbReference type="Ensembl" id="ENSMALT00000024244.1">
    <property type="protein sequence ID" value="ENSMALP00000023793.1"/>
    <property type="gene ID" value="ENSMALG00000016572.1"/>
</dbReference>
<dbReference type="Gene3D" id="1.20.900.10">
    <property type="entry name" value="Dbl homology (DH) domain"/>
    <property type="match status" value="1"/>
</dbReference>
<dbReference type="CDD" id="cd00160">
    <property type="entry name" value="RhoGEF"/>
    <property type="match status" value="1"/>
</dbReference>
<dbReference type="InterPro" id="IPR000219">
    <property type="entry name" value="DH_dom"/>
</dbReference>
<dbReference type="GO" id="GO:0035025">
    <property type="term" value="P:positive regulation of Rho protein signal transduction"/>
    <property type="evidence" value="ECO:0007669"/>
    <property type="project" value="TreeGrafter"/>
</dbReference>
<name>A0A3Q3JT35_MONAL</name>
<dbReference type="GO" id="GO:0005737">
    <property type="term" value="C:cytoplasm"/>
    <property type="evidence" value="ECO:0007669"/>
    <property type="project" value="UniProtKB-SubCell"/>
</dbReference>
<dbReference type="InterPro" id="IPR001849">
    <property type="entry name" value="PH_domain"/>
</dbReference>
<dbReference type="SUPFAM" id="SSF50729">
    <property type="entry name" value="PH domain-like"/>
    <property type="match status" value="1"/>
</dbReference>
<dbReference type="SMART" id="SM00325">
    <property type="entry name" value="RhoGEF"/>
    <property type="match status" value="1"/>
</dbReference>
<evidence type="ECO:0000259" key="7">
    <source>
        <dbReference type="PROSITE" id="PS50004"/>
    </source>
</evidence>
<dbReference type="PROSITE" id="PS50010">
    <property type="entry name" value="DH_2"/>
    <property type="match status" value="1"/>
</dbReference>
<dbReference type="PROSITE" id="PS00741">
    <property type="entry name" value="DH_1"/>
    <property type="match status" value="1"/>
</dbReference>
<proteinExistence type="predicted"/>
<dbReference type="SUPFAM" id="SSF48065">
    <property type="entry name" value="DBL homology domain (DH-domain)"/>
    <property type="match status" value="1"/>
</dbReference>
<accession>A0A3Q3JT35</accession>
<comment type="subcellular location">
    <subcellularLocation>
        <location evidence="1">Cell projection</location>
    </subcellularLocation>
    <subcellularLocation>
        <location evidence="2">Cytoplasm</location>
    </subcellularLocation>
    <subcellularLocation>
        <location evidence="6">Synapse</location>
    </subcellularLocation>
</comment>
<organism evidence="9 10">
    <name type="scientific">Monopterus albus</name>
    <name type="common">Swamp eel</name>
    <dbReference type="NCBI Taxonomy" id="43700"/>
    <lineage>
        <taxon>Eukaryota</taxon>
        <taxon>Metazoa</taxon>
        <taxon>Chordata</taxon>
        <taxon>Craniata</taxon>
        <taxon>Vertebrata</taxon>
        <taxon>Euteleostomi</taxon>
        <taxon>Actinopterygii</taxon>
        <taxon>Neopterygii</taxon>
        <taxon>Teleostei</taxon>
        <taxon>Neoteleostei</taxon>
        <taxon>Acanthomorphata</taxon>
        <taxon>Anabantaria</taxon>
        <taxon>Synbranchiformes</taxon>
        <taxon>Synbranchidae</taxon>
        <taxon>Monopterus</taxon>
    </lineage>
</organism>
<evidence type="ECO:0000256" key="1">
    <source>
        <dbReference type="ARBA" id="ARBA00004316"/>
    </source>
</evidence>
<dbReference type="Proteomes" id="UP000261600">
    <property type="component" value="Unplaced"/>
</dbReference>
<keyword evidence="4" id="KW-0770">Synapse</keyword>
<evidence type="ECO:0000313" key="10">
    <source>
        <dbReference type="Proteomes" id="UP000261600"/>
    </source>
</evidence>
<feature type="domain" description="DH" evidence="8">
    <location>
        <begin position="27"/>
        <end position="213"/>
    </location>
</feature>
<keyword evidence="5" id="KW-0966">Cell projection</keyword>
<dbReference type="Pfam" id="PF16652">
    <property type="entry name" value="PH_13"/>
    <property type="match status" value="1"/>
</dbReference>
<dbReference type="InterPro" id="IPR035899">
    <property type="entry name" value="DBL_dom_sf"/>
</dbReference>
<dbReference type="Gene3D" id="2.30.29.30">
    <property type="entry name" value="Pleckstrin-homology domain (PH domain)/Phosphotyrosine-binding domain (PTB)"/>
    <property type="match status" value="1"/>
</dbReference>
<dbReference type="Pfam" id="PF00168">
    <property type="entry name" value="C2"/>
    <property type="match status" value="1"/>
</dbReference>
<evidence type="ECO:0000256" key="3">
    <source>
        <dbReference type="ARBA" id="ARBA00022490"/>
    </source>
</evidence>
<dbReference type="PANTHER" id="PTHR46006">
    <property type="entry name" value="RHO GUANINE NUCLEOTIDE EXCHANGE FACTOR AT 64C, ISOFORM A"/>
    <property type="match status" value="1"/>
</dbReference>
<dbReference type="FunFam" id="1.20.900.10:FF:000011">
    <property type="entry name" value="Intersectin 1"/>
    <property type="match status" value="1"/>
</dbReference>
<keyword evidence="10" id="KW-1185">Reference proteome</keyword>
<evidence type="ECO:0000259" key="8">
    <source>
        <dbReference type="PROSITE" id="PS50010"/>
    </source>
</evidence>
<dbReference type="STRING" id="43700.ENSMALP00000023793"/>
<dbReference type="GO" id="GO:0005085">
    <property type="term" value="F:guanyl-nucleotide exchange factor activity"/>
    <property type="evidence" value="ECO:0007669"/>
    <property type="project" value="InterPro"/>
</dbReference>
<dbReference type="GO" id="GO:0035556">
    <property type="term" value="P:intracellular signal transduction"/>
    <property type="evidence" value="ECO:0007669"/>
    <property type="project" value="InterPro"/>
</dbReference>
<reference evidence="9" key="2">
    <citation type="submission" date="2025-09" db="UniProtKB">
        <authorList>
            <consortium name="Ensembl"/>
        </authorList>
    </citation>
    <scope>IDENTIFICATION</scope>
</reference>
<sequence length="495" mass="57121">MTTESDPSQQWCADLMTLDTMTPQERKRQGYIHELIQTEETYVEDLELVLEVFYKPMSESGRLTAAEMGVIFANWRELIMFNNKLLKALHARKKTEGENMPVQLIGDLLASELAHMQPYVRFCSCQLNAAALLQSKTYNQPDFKDFLKKIATNYRCKGMPLSSFLLKPMQRITRYPLLIKNILENTPEGHVDHGPLREALERAEELCSQVNEGVREKENSDRLEWIQSHVQCEGPIEHLVFNSLTNCLGPRKLLHSGRLYKTKSSRELWTFLFNDFLLLTHSAKSFSSSGSEKLFSPKTNIQLKMYKTPLFLNEVLVKMPQREYSYVYCFGRTTWVQKIKAASEHFIETEKKKREKAYQARSLKTSGIGRLLVTVIEAQELKACKPNGKSNPYCELTMGAQCYTSRPINDTLNPKWNFNCQFFIKDLYQDVLCITVFEKDQFSPDDFLGRTEVPVATIKKEMESKGAANRRLLLHEVPTGEVWVKLGLQLYESTK</sequence>
<dbReference type="SMART" id="SM00239">
    <property type="entry name" value="C2"/>
    <property type="match status" value="1"/>
</dbReference>
<evidence type="ECO:0000256" key="6">
    <source>
        <dbReference type="ARBA" id="ARBA00034103"/>
    </source>
</evidence>
<evidence type="ECO:0000313" key="9">
    <source>
        <dbReference type="Ensembl" id="ENSMALP00000023793.1"/>
    </source>
</evidence>
<dbReference type="PANTHER" id="PTHR46006:SF6">
    <property type="entry name" value="INTERSECTIN-2 ISOFORM X1"/>
    <property type="match status" value="1"/>
</dbReference>
<protein>
    <recommendedName>
        <fullName evidence="11">Intersectin 2a</fullName>
    </recommendedName>
</protein>
<dbReference type="InterPro" id="IPR051480">
    <property type="entry name" value="Endocytic_GEF_Adapter"/>
</dbReference>
<keyword evidence="3" id="KW-0963">Cytoplasm</keyword>
<evidence type="ECO:0000256" key="2">
    <source>
        <dbReference type="ARBA" id="ARBA00004496"/>
    </source>
</evidence>
<evidence type="ECO:0000256" key="4">
    <source>
        <dbReference type="ARBA" id="ARBA00023018"/>
    </source>
</evidence>